<sequence>MEACSLDTNNKNNGWSCKDVIKVSAILQSSLANPEHVIKDARSFVDGFSPTDKTLHQFITKIVRQNNSCAEELRSSKINNRTEKSYQAQDTHGHEIRRDCEESLKEKDVCCHSKFCTHLLDLVILLMAVAGNFTTTVGDDKCLPTGSLDDESAKTNDNSFRAFSLRIWKRGVKSVGLFRERTSAAMPRDDGRIVTNNADATVITAENNNKELADKDELKAETHEITQNGNKLSTAEKRTNVTEGSNPTVAVSSSVEQSSGNTTKHEQIVHIGKDNTKADGTPQKTRRKLPNLIDSHGSLKSELVDGGVGEAREHSTATVKELKLGKEIQQKETNYALQSQAERWLIKEKMKASLGKEQTEKEILTRECEQLQTQFDEYKRSTRQHTFMLKSRLERLQYAKLAAEQGCLKFSLKQERLVVYEQHVTLICQRIIQTVKGDLEQTHDLFDFTNAICACSLGNPTWDECRANGEGFTMYEAHDRLEKQVLELIRRYRSVIQLLTGAKHEKLSDNYKQTSTSNFSTIEDRKPNPVSTDNVRGAEYEHDPMTESDSSCCFDHHSVSAQDIRGHELSNMENRSAEYERRDGKKSLKMEKKTDKRTCRAGQEHLFTCQRKVDDQYEKEQLRFCEPKMPSSSDSLNSDMNQYPTCSSSIDTVNHGQRSCSSIVELVTSSQTSSIQTDFVQTGFAKLRNIECSACRKNREESRRVKKSMSTCRSRGRLFKIHYV</sequence>
<feature type="coiled-coil region" evidence="1">
    <location>
        <begin position="347"/>
        <end position="381"/>
    </location>
</feature>
<evidence type="ECO:0000256" key="1">
    <source>
        <dbReference type="SAM" id="Coils"/>
    </source>
</evidence>
<gene>
    <name evidence="3" type="ORF">OS493_026660</name>
</gene>
<name>A0A9W9ZYF5_9CNID</name>
<proteinExistence type="predicted"/>
<feature type="compositionally biased region" description="Basic and acidic residues" evidence="2">
    <location>
        <begin position="263"/>
        <end position="277"/>
    </location>
</feature>
<evidence type="ECO:0000313" key="4">
    <source>
        <dbReference type="Proteomes" id="UP001163046"/>
    </source>
</evidence>
<organism evidence="3 4">
    <name type="scientific">Desmophyllum pertusum</name>
    <dbReference type="NCBI Taxonomy" id="174260"/>
    <lineage>
        <taxon>Eukaryota</taxon>
        <taxon>Metazoa</taxon>
        <taxon>Cnidaria</taxon>
        <taxon>Anthozoa</taxon>
        <taxon>Hexacorallia</taxon>
        <taxon>Scleractinia</taxon>
        <taxon>Caryophylliina</taxon>
        <taxon>Caryophylliidae</taxon>
        <taxon>Desmophyllum</taxon>
    </lineage>
</organism>
<dbReference type="Proteomes" id="UP001163046">
    <property type="component" value="Unassembled WGS sequence"/>
</dbReference>
<reference evidence="3" key="1">
    <citation type="submission" date="2023-01" db="EMBL/GenBank/DDBJ databases">
        <title>Genome assembly of the deep-sea coral Lophelia pertusa.</title>
        <authorList>
            <person name="Herrera S."/>
            <person name="Cordes E."/>
        </authorList>
    </citation>
    <scope>NUCLEOTIDE SEQUENCE</scope>
    <source>
        <strain evidence="3">USNM1676648</strain>
        <tissue evidence="3">Polyp</tissue>
    </source>
</reference>
<keyword evidence="1" id="KW-0175">Coiled coil</keyword>
<dbReference type="AlphaFoldDB" id="A0A9W9ZYF5"/>
<feature type="region of interest" description="Disordered" evidence="2">
    <location>
        <begin position="223"/>
        <end position="296"/>
    </location>
</feature>
<feature type="region of interest" description="Disordered" evidence="2">
    <location>
        <begin position="574"/>
        <end position="595"/>
    </location>
</feature>
<dbReference type="EMBL" id="MU825419">
    <property type="protein sequence ID" value="KAJ7390153.1"/>
    <property type="molecule type" value="Genomic_DNA"/>
</dbReference>
<evidence type="ECO:0000256" key="2">
    <source>
        <dbReference type="SAM" id="MobiDB-lite"/>
    </source>
</evidence>
<accession>A0A9W9ZYF5</accession>
<dbReference type="OrthoDB" id="10586412at2759"/>
<protein>
    <submittedName>
        <fullName evidence="3">Uncharacterized protein</fullName>
    </submittedName>
</protein>
<comment type="caution">
    <text evidence="3">The sequence shown here is derived from an EMBL/GenBank/DDBJ whole genome shotgun (WGS) entry which is preliminary data.</text>
</comment>
<evidence type="ECO:0000313" key="3">
    <source>
        <dbReference type="EMBL" id="KAJ7390153.1"/>
    </source>
</evidence>
<keyword evidence="4" id="KW-1185">Reference proteome</keyword>
<feature type="compositionally biased region" description="Polar residues" evidence="2">
    <location>
        <begin position="241"/>
        <end position="262"/>
    </location>
</feature>